<protein>
    <recommendedName>
        <fullName evidence="1">AB hydrolase-1 domain-containing protein</fullName>
    </recommendedName>
</protein>
<evidence type="ECO:0000313" key="3">
    <source>
        <dbReference type="Proteomes" id="UP000324241"/>
    </source>
</evidence>
<dbReference type="GO" id="GO:0047372">
    <property type="term" value="F:monoacylglycerol lipase activity"/>
    <property type="evidence" value="ECO:0007669"/>
    <property type="project" value="TreeGrafter"/>
</dbReference>
<dbReference type="RefSeq" id="XP_033427723.1">
    <property type="nucleotide sequence ID" value="XM_033568917.1"/>
</dbReference>
<dbReference type="InterPro" id="IPR029058">
    <property type="entry name" value="AB_hydrolase_fold"/>
</dbReference>
<dbReference type="Proteomes" id="UP000324241">
    <property type="component" value="Unassembled WGS sequence"/>
</dbReference>
<accession>A0A5M9MMV1</accession>
<dbReference type="Gene3D" id="3.40.50.1820">
    <property type="entry name" value="alpha/beta hydrolase"/>
    <property type="match status" value="1"/>
</dbReference>
<dbReference type="AlphaFoldDB" id="A0A5M9MMV1"/>
<evidence type="ECO:0000313" key="2">
    <source>
        <dbReference type="EMBL" id="KAA8648362.1"/>
    </source>
</evidence>
<proteinExistence type="predicted"/>
<dbReference type="EMBL" id="QUQM01000003">
    <property type="protein sequence ID" value="KAA8648362.1"/>
    <property type="molecule type" value="Genomic_DNA"/>
</dbReference>
<dbReference type="PRINTS" id="PR00412">
    <property type="entry name" value="EPOXHYDRLASE"/>
</dbReference>
<dbReference type="SUPFAM" id="SSF53474">
    <property type="entry name" value="alpha/beta-Hydrolases"/>
    <property type="match status" value="1"/>
</dbReference>
<reference evidence="2 3" key="1">
    <citation type="submission" date="2019-08" db="EMBL/GenBank/DDBJ databases">
        <title>The genome sequence of a newly discovered highly antifungal drug resistant Aspergillus species, Aspergillus tanneri NIH 1004.</title>
        <authorList>
            <person name="Mounaud S."/>
            <person name="Singh I."/>
            <person name="Joardar V."/>
            <person name="Pakala S."/>
            <person name="Pakala S."/>
            <person name="Venepally P."/>
            <person name="Chung J.K."/>
            <person name="Losada L."/>
            <person name="Nierman W.C."/>
        </authorList>
    </citation>
    <scope>NUCLEOTIDE SEQUENCE [LARGE SCALE GENOMIC DNA]</scope>
    <source>
        <strain evidence="2 3">NIH1004</strain>
    </source>
</reference>
<organism evidence="2 3">
    <name type="scientific">Aspergillus tanneri</name>
    <dbReference type="NCBI Taxonomy" id="1220188"/>
    <lineage>
        <taxon>Eukaryota</taxon>
        <taxon>Fungi</taxon>
        <taxon>Dikarya</taxon>
        <taxon>Ascomycota</taxon>
        <taxon>Pezizomycotina</taxon>
        <taxon>Eurotiomycetes</taxon>
        <taxon>Eurotiomycetidae</taxon>
        <taxon>Eurotiales</taxon>
        <taxon>Aspergillaceae</taxon>
        <taxon>Aspergillus</taxon>
        <taxon>Aspergillus subgen. Circumdati</taxon>
    </lineage>
</organism>
<dbReference type="GO" id="GO:0046464">
    <property type="term" value="P:acylglycerol catabolic process"/>
    <property type="evidence" value="ECO:0007669"/>
    <property type="project" value="TreeGrafter"/>
</dbReference>
<sequence>MATIAFPSLSKCHTLSTSHTYTYVHHPASQSHPTLLFLHGFPSSCFDWRHQIHFFANKGYGILAPDLLGYGGTSKPTSLDAYRSRPMASEIIELMDHEGIARVHAVAHDTGCNLLSRLADYFPGRLLSCTFLDVPYSNPGERFDLQMVNSLTREFMGFERFGYLEFFVQSDAGRVLDESRPRIDICIPNQGDSFFTLFYPADPDLWITDLGPIGALKSWLLNDRRGPLPTYISEKEKTTHQTIMKGQYSHALKWYQALVGNINEEDEIRAGLRPVLPMPVLMVSPQPSRLQFPGTMEKMNQVAGDLTMKTVSTKGHWVQLEAGDEVNAFLTEFWEQANA</sequence>
<gene>
    <name evidence="2" type="ORF">ATNIH1004_004247</name>
</gene>
<feature type="domain" description="AB hydrolase-1" evidence="1">
    <location>
        <begin position="33"/>
        <end position="321"/>
    </location>
</feature>
<dbReference type="VEuPathDB" id="FungiDB:EYZ11_006793"/>
<evidence type="ECO:0000259" key="1">
    <source>
        <dbReference type="Pfam" id="PF00561"/>
    </source>
</evidence>
<name>A0A5M9MMV1_9EURO</name>
<dbReference type="InterPro" id="IPR000073">
    <property type="entry name" value="AB_hydrolase_1"/>
</dbReference>
<dbReference type="GeneID" id="54326949"/>
<comment type="caution">
    <text evidence="2">The sequence shown here is derived from an EMBL/GenBank/DDBJ whole genome shotgun (WGS) entry which is preliminary data.</text>
</comment>
<dbReference type="PANTHER" id="PTHR43798">
    <property type="entry name" value="MONOACYLGLYCEROL LIPASE"/>
    <property type="match status" value="1"/>
</dbReference>
<dbReference type="OrthoDB" id="284184at2759"/>
<dbReference type="GO" id="GO:0016020">
    <property type="term" value="C:membrane"/>
    <property type="evidence" value="ECO:0007669"/>
    <property type="project" value="TreeGrafter"/>
</dbReference>
<dbReference type="PANTHER" id="PTHR43798:SF33">
    <property type="entry name" value="HYDROLASE, PUTATIVE (AFU_ORTHOLOGUE AFUA_2G14860)-RELATED"/>
    <property type="match status" value="1"/>
</dbReference>
<dbReference type="InterPro" id="IPR050266">
    <property type="entry name" value="AB_hydrolase_sf"/>
</dbReference>
<dbReference type="InterPro" id="IPR000639">
    <property type="entry name" value="Epox_hydrolase-like"/>
</dbReference>
<dbReference type="Pfam" id="PF00561">
    <property type="entry name" value="Abhydrolase_1"/>
    <property type="match status" value="1"/>
</dbReference>